<dbReference type="OrthoDB" id="9788657at2"/>
<dbReference type="PRINTS" id="PR00413">
    <property type="entry name" value="HADHALOGNASE"/>
</dbReference>
<comment type="caution">
    <text evidence="1">The sequence shown here is derived from an EMBL/GenBank/DDBJ whole genome shotgun (WGS) entry which is preliminary data.</text>
</comment>
<dbReference type="STRING" id="1121439.dsat_2727"/>
<evidence type="ECO:0000313" key="2">
    <source>
        <dbReference type="Proteomes" id="UP000014975"/>
    </source>
</evidence>
<dbReference type="EMBL" id="ATHI01000009">
    <property type="protein sequence ID" value="EPR34535.1"/>
    <property type="molecule type" value="Genomic_DNA"/>
</dbReference>
<dbReference type="AlphaFoldDB" id="S7TD91"/>
<dbReference type="SFLD" id="SFLDS00003">
    <property type="entry name" value="Haloacid_Dehalogenase"/>
    <property type="match status" value="1"/>
</dbReference>
<reference evidence="1 2" key="1">
    <citation type="journal article" date="2013" name="Genome Announc.">
        <title>Draft genome sequences for three mercury-methylating, sulfate-reducing bacteria.</title>
        <authorList>
            <person name="Brown S.D."/>
            <person name="Hurt R.A.Jr."/>
            <person name="Gilmour C.C."/>
            <person name="Elias D.A."/>
        </authorList>
    </citation>
    <scope>NUCLEOTIDE SEQUENCE [LARGE SCALE GENOMIC DNA]</scope>
    <source>
        <strain evidence="1 2">DSM 16529</strain>
    </source>
</reference>
<dbReference type="RefSeq" id="WP_020886612.1">
    <property type="nucleotide sequence ID" value="NZ_ATHI01000009.1"/>
</dbReference>
<protein>
    <submittedName>
        <fullName evidence="1">HAD-superfamily hydrolase, subfamily IA, variant 3</fullName>
    </submittedName>
</protein>
<gene>
    <name evidence="1" type="ORF">dsat_2727</name>
</gene>
<sequence length="215" mass="24109">MISHVYFDYGGVIAEEGFAQGLRAIAVAEGRDPDEFFTAVRDIIFETGYVVGRVGEDEFWKTVRDRLGVRQDPQTMRREILSRFALRPHMLHLARRLRSMGRTVAILSDQTNWLDELDARDGFFSVYDHVFNSFHHGVHKGQREFFDLALSTLGARPANTLFIDDQEVNIVTARAVGLDTIHFTSADAFAAGFGVRFPGLLQTALDDARADTAGN</sequence>
<dbReference type="Gene3D" id="1.10.150.240">
    <property type="entry name" value="Putative phosphatase, domain 2"/>
    <property type="match status" value="1"/>
</dbReference>
<dbReference type="InterPro" id="IPR023198">
    <property type="entry name" value="PGP-like_dom2"/>
</dbReference>
<dbReference type="CDD" id="cd02603">
    <property type="entry name" value="HAD_sEH-N_like"/>
    <property type="match status" value="1"/>
</dbReference>
<dbReference type="Gene3D" id="3.40.50.1000">
    <property type="entry name" value="HAD superfamily/HAD-like"/>
    <property type="match status" value="1"/>
</dbReference>
<dbReference type="InterPro" id="IPR006439">
    <property type="entry name" value="HAD-SF_hydro_IA"/>
</dbReference>
<keyword evidence="1" id="KW-0378">Hydrolase</keyword>
<organism evidence="1 2">
    <name type="scientific">Alkalidesulfovibrio alkalitolerans DSM 16529</name>
    <dbReference type="NCBI Taxonomy" id="1121439"/>
    <lineage>
        <taxon>Bacteria</taxon>
        <taxon>Pseudomonadati</taxon>
        <taxon>Thermodesulfobacteriota</taxon>
        <taxon>Desulfovibrionia</taxon>
        <taxon>Desulfovibrionales</taxon>
        <taxon>Desulfovibrionaceae</taxon>
        <taxon>Alkalidesulfovibrio</taxon>
    </lineage>
</organism>
<evidence type="ECO:0000313" key="1">
    <source>
        <dbReference type="EMBL" id="EPR34535.1"/>
    </source>
</evidence>
<dbReference type="Pfam" id="PF00702">
    <property type="entry name" value="Hydrolase"/>
    <property type="match status" value="1"/>
</dbReference>
<name>S7TD91_9BACT</name>
<dbReference type="InterPro" id="IPR023214">
    <property type="entry name" value="HAD_sf"/>
</dbReference>
<accession>S7TD91</accession>
<dbReference type="PANTHER" id="PTHR43611">
    <property type="entry name" value="ALPHA-D-GLUCOSE 1-PHOSPHATE PHOSPHATASE"/>
    <property type="match status" value="1"/>
</dbReference>
<dbReference type="Proteomes" id="UP000014975">
    <property type="component" value="Unassembled WGS sequence"/>
</dbReference>
<keyword evidence="2" id="KW-1185">Reference proteome</keyword>
<dbReference type="SUPFAM" id="SSF56784">
    <property type="entry name" value="HAD-like"/>
    <property type="match status" value="1"/>
</dbReference>
<dbReference type="PATRIC" id="fig|1121439.3.peg.1130"/>
<dbReference type="InterPro" id="IPR036412">
    <property type="entry name" value="HAD-like_sf"/>
</dbReference>
<dbReference type="NCBIfam" id="TIGR01509">
    <property type="entry name" value="HAD-SF-IA-v3"/>
    <property type="match status" value="1"/>
</dbReference>
<dbReference type="SFLD" id="SFLDG01129">
    <property type="entry name" value="C1.5:_HAD__Beta-PGM__Phosphata"/>
    <property type="match status" value="1"/>
</dbReference>
<dbReference type="PANTHER" id="PTHR43611:SF3">
    <property type="entry name" value="FLAVIN MONONUCLEOTIDE HYDROLASE 1, CHLOROPLATIC"/>
    <property type="match status" value="1"/>
</dbReference>
<dbReference type="GO" id="GO:0016787">
    <property type="term" value="F:hydrolase activity"/>
    <property type="evidence" value="ECO:0007669"/>
    <property type="project" value="UniProtKB-KW"/>
</dbReference>
<dbReference type="eggNOG" id="COG1011">
    <property type="taxonomic scope" value="Bacteria"/>
</dbReference>
<proteinExistence type="predicted"/>